<organism evidence="1 2">
    <name type="scientific">[Myrmecia] bisecta</name>
    <dbReference type="NCBI Taxonomy" id="41462"/>
    <lineage>
        <taxon>Eukaryota</taxon>
        <taxon>Viridiplantae</taxon>
        <taxon>Chlorophyta</taxon>
        <taxon>core chlorophytes</taxon>
        <taxon>Trebouxiophyceae</taxon>
        <taxon>Trebouxiales</taxon>
        <taxon>Trebouxiaceae</taxon>
        <taxon>Myrmecia</taxon>
    </lineage>
</organism>
<comment type="caution">
    <text evidence="1">The sequence shown here is derived from an EMBL/GenBank/DDBJ whole genome shotgun (WGS) entry which is preliminary data.</text>
</comment>
<dbReference type="PANTHER" id="PTHR34706">
    <property type="entry name" value="SLR1338 PROTEIN"/>
    <property type="match status" value="1"/>
</dbReference>
<dbReference type="PANTHER" id="PTHR34706:SF2">
    <property type="entry name" value="RFEF"/>
    <property type="match status" value="1"/>
</dbReference>
<dbReference type="Proteomes" id="UP001489004">
    <property type="component" value="Unassembled WGS sequence"/>
</dbReference>
<evidence type="ECO:0008006" key="3">
    <source>
        <dbReference type="Google" id="ProtNLM"/>
    </source>
</evidence>
<name>A0AAW1QRR7_9CHLO</name>
<gene>
    <name evidence="1" type="ORF">WJX72_006517</name>
</gene>
<dbReference type="EMBL" id="JALJOR010000002">
    <property type="protein sequence ID" value="KAK9823940.1"/>
    <property type="molecule type" value="Genomic_DNA"/>
</dbReference>
<evidence type="ECO:0000313" key="1">
    <source>
        <dbReference type="EMBL" id="KAK9823940.1"/>
    </source>
</evidence>
<proteinExistence type="predicted"/>
<keyword evidence="2" id="KW-1185">Reference proteome</keyword>
<accession>A0AAW1QRR7</accession>
<protein>
    <recommendedName>
        <fullName evidence="3">VWFA domain-containing protein</fullName>
    </recommendedName>
</protein>
<reference evidence="1 2" key="1">
    <citation type="journal article" date="2024" name="Nat. Commun.">
        <title>Phylogenomics reveals the evolutionary origins of lichenization in chlorophyte algae.</title>
        <authorList>
            <person name="Puginier C."/>
            <person name="Libourel C."/>
            <person name="Otte J."/>
            <person name="Skaloud P."/>
            <person name="Haon M."/>
            <person name="Grisel S."/>
            <person name="Petersen M."/>
            <person name="Berrin J.G."/>
            <person name="Delaux P.M."/>
            <person name="Dal Grande F."/>
            <person name="Keller J."/>
        </authorList>
    </citation>
    <scope>NUCLEOTIDE SEQUENCE [LARGE SCALE GENOMIC DNA]</scope>
    <source>
        <strain evidence="1 2">SAG 2043</strain>
    </source>
</reference>
<sequence>MTALARSQNQCVGRQVASQAHLPLPTKQATRASFVSAKSLRSALQKKLETITFLNRLEYVYPPERLQSVVARVNAVNFKQLSAQWRLPLELAYDLAPLALYDVVIFADDSGSMAFEENGQRISDLNMILGRVSEVATLFDDDGIQVRFMNSKVQGNGIRTAAAAAELVKQVSFSGMMPLGGKLNANVIQPLLVKPIRQRKLEKPILVFAITDGEPVGEPKVTTAQMIKSAKEIASKSAYGPGAIAFQFAQVGRDQAAQAFLGELDNDPEIGGMIDATSYCEMEAEEWAQKGATLTPELWLLKCLVGAIDPSYDEQD</sequence>
<dbReference type="AlphaFoldDB" id="A0AAW1QRR7"/>
<evidence type="ECO:0000313" key="2">
    <source>
        <dbReference type="Proteomes" id="UP001489004"/>
    </source>
</evidence>